<gene>
    <name evidence="6" type="ORF">BKA15_005086</name>
</gene>
<feature type="domain" description="HTH tetR-type" evidence="5">
    <location>
        <begin position="6"/>
        <end position="66"/>
    </location>
</feature>
<dbReference type="InterPro" id="IPR001647">
    <property type="entry name" value="HTH_TetR"/>
</dbReference>
<dbReference type="RefSeq" id="WP_179755490.1">
    <property type="nucleotide sequence ID" value="NZ_JACCBU010000001.1"/>
</dbReference>
<name>A0A7Y9LDC9_9ACTN</name>
<dbReference type="Gene3D" id="1.10.357.10">
    <property type="entry name" value="Tetracycline Repressor, domain 2"/>
    <property type="match status" value="1"/>
</dbReference>
<dbReference type="Pfam" id="PF00440">
    <property type="entry name" value="TetR_N"/>
    <property type="match status" value="1"/>
</dbReference>
<dbReference type="AlphaFoldDB" id="A0A7Y9LDC9"/>
<evidence type="ECO:0000313" key="6">
    <source>
        <dbReference type="EMBL" id="NYE73757.1"/>
    </source>
</evidence>
<dbReference type="InterPro" id="IPR050109">
    <property type="entry name" value="HTH-type_TetR-like_transc_reg"/>
</dbReference>
<dbReference type="PANTHER" id="PTHR30055">
    <property type="entry name" value="HTH-TYPE TRANSCRIPTIONAL REGULATOR RUTR"/>
    <property type="match status" value="1"/>
</dbReference>
<feature type="DNA-binding region" description="H-T-H motif" evidence="4">
    <location>
        <begin position="29"/>
        <end position="48"/>
    </location>
</feature>
<dbReference type="GO" id="GO:0000976">
    <property type="term" value="F:transcription cis-regulatory region binding"/>
    <property type="evidence" value="ECO:0007669"/>
    <property type="project" value="TreeGrafter"/>
</dbReference>
<accession>A0A7Y9LDC9</accession>
<dbReference type="SUPFAM" id="SSF46689">
    <property type="entry name" value="Homeodomain-like"/>
    <property type="match status" value="1"/>
</dbReference>
<dbReference type="EMBL" id="JACCBU010000001">
    <property type="protein sequence ID" value="NYE73757.1"/>
    <property type="molecule type" value="Genomic_DNA"/>
</dbReference>
<proteinExistence type="predicted"/>
<keyword evidence="7" id="KW-1185">Reference proteome</keyword>
<dbReference type="InterPro" id="IPR009057">
    <property type="entry name" value="Homeodomain-like_sf"/>
</dbReference>
<sequence length="188" mass="20200">MARPPATSREAIDEVALDLFLRNGYAAVTVADLVAAAGISRPTFFRYVTRREDLVLDQIAAFGARVADALDEQPGRGWRALGGALGDAIDAMSPDSPTGKAFRVIQQDADLRAKALGLTRTWRQQLTEALVRRGDYGGDPLRCEAAAAMAIGLAQMIWADPQRHPDPRAVFAQAAGLTDRSASRPTAR</sequence>
<keyword evidence="3" id="KW-0804">Transcription</keyword>
<protein>
    <submittedName>
        <fullName evidence="6">AcrR family transcriptional regulator</fullName>
    </submittedName>
</protein>
<keyword evidence="1" id="KW-0805">Transcription regulation</keyword>
<evidence type="ECO:0000313" key="7">
    <source>
        <dbReference type="Proteomes" id="UP000569914"/>
    </source>
</evidence>
<evidence type="ECO:0000256" key="2">
    <source>
        <dbReference type="ARBA" id="ARBA00023125"/>
    </source>
</evidence>
<evidence type="ECO:0000256" key="4">
    <source>
        <dbReference type="PROSITE-ProRule" id="PRU00335"/>
    </source>
</evidence>
<evidence type="ECO:0000259" key="5">
    <source>
        <dbReference type="PROSITE" id="PS50977"/>
    </source>
</evidence>
<comment type="caution">
    <text evidence="6">The sequence shown here is derived from an EMBL/GenBank/DDBJ whole genome shotgun (WGS) entry which is preliminary data.</text>
</comment>
<dbReference type="PROSITE" id="PS50977">
    <property type="entry name" value="HTH_TETR_2"/>
    <property type="match status" value="1"/>
</dbReference>
<dbReference type="Proteomes" id="UP000569914">
    <property type="component" value="Unassembled WGS sequence"/>
</dbReference>
<keyword evidence="2 4" id="KW-0238">DNA-binding</keyword>
<reference evidence="6 7" key="1">
    <citation type="submission" date="2020-07" db="EMBL/GenBank/DDBJ databases">
        <title>Sequencing the genomes of 1000 actinobacteria strains.</title>
        <authorList>
            <person name="Klenk H.-P."/>
        </authorList>
    </citation>
    <scope>NUCLEOTIDE SEQUENCE [LARGE SCALE GENOMIC DNA]</scope>
    <source>
        <strain evidence="6 7">DSM 22083</strain>
    </source>
</reference>
<organism evidence="6 7">
    <name type="scientific">Microlunatus parietis</name>
    <dbReference type="NCBI Taxonomy" id="682979"/>
    <lineage>
        <taxon>Bacteria</taxon>
        <taxon>Bacillati</taxon>
        <taxon>Actinomycetota</taxon>
        <taxon>Actinomycetes</taxon>
        <taxon>Propionibacteriales</taxon>
        <taxon>Propionibacteriaceae</taxon>
        <taxon>Microlunatus</taxon>
    </lineage>
</organism>
<dbReference type="PANTHER" id="PTHR30055:SF234">
    <property type="entry name" value="HTH-TYPE TRANSCRIPTIONAL REGULATOR BETI"/>
    <property type="match status" value="1"/>
</dbReference>
<evidence type="ECO:0000256" key="3">
    <source>
        <dbReference type="ARBA" id="ARBA00023163"/>
    </source>
</evidence>
<evidence type="ECO:0000256" key="1">
    <source>
        <dbReference type="ARBA" id="ARBA00023015"/>
    </source>
</evidence>
<dbReference type="GO" id="GO:0003700">
    <property type="term" value="F:DNA-binding transcription factor activity"/>
    <property type="evidence" value="ECO:0007669"/>
    <property type="project" value="TreeGrafter"/>
</dbReference>